<dbReference type="Proteomes" id="UP000634229">
    <property type="component" value="Unassembled WGS sequence"/>
</dbReference>
<proteinExistence type="predicted"/>
<keyword evidence="2" id="KW-0812">Transmembrane</keyword>
<evidence type="ECO:0000256" key="1">
    <source>
        <dbReference type="SAM" id="MobiDB-lite"/>
    </source>
</evidence>
<evidence type="ECO:0000313" key="4">
    <source>
        <dbReference type="Proteomes" id="UP000634229"/>
    </source>
</evidence>
<accession>A0ABS1N619</accession>
<comment type="caution">
    <text evidence="3">The sequence shown here is derived from an EMBL/GenBank/DDBJ whole genome shotgun (WGS) entry which is preliminary data.</text>
</comment>
<keyword evidence="2" id="KW-1133">Transmembrane helix</keyword>
<evidence type="ECO:0000256" key="2">
    <source>
        <dbReference type="SAM" id="Phobius"/>
    </source>
</evidence>
<keyword evidence="4" id="KW-1185">Reference proteome</keyword>
<name>A0ABS1N619_9ACTN</name>
<feature type="transmembrane region" description="Helical" evidence="2">
    <location>
        <begin position="120"/>
        <end position="143"/>
    </location>
</feature>
<feature type="compositionally biased region" description="Low complexity" evidence="1">
    <location>
        <begin position="153"/>
        <end position="197"/>
    </location>
</feature>
<feature type="region of interest" description="Disordered" evidence="1">
    <location>
        <begin position="153"/>
        <end position="237"/>
    </location>
</feature>
<feature type="compositionally biased region" description="Basic and acidic residues" evidence="1">
    <location>
        <begin position="209"/>
        <end position="223"/>
    </location>
</feature>
<feature type="region of interest" description="Disordered" evidence="1">
    <location>
        <begin position="286"/>
        <end position="395"/>
    </location>
</feature>
<organism evidence="3 4">
    <name type="scientific">Streptomyces coffeae</name>
    <dbReference type="NCBI Taxonomy" id="621382"/>
    <lineage>
        <taxon>Bacteria</taxon>
        <taxon>Bacillati</taxon>
        <taxon>Actinomycetota</taxon>
        <taxon>Actinomycetes</taxon>
        <taxon>Kitasatosporales</taxon>
        <taxon>Streptomycetaceae</taxon>
        <taxon>Streptomyces</taxon>
    </lineage>
</organism>
<gene>
    <name evidence="3" type="ORF">JK363_02135</name>
</gene>
<dbReference type="EMBL" id="JAERRF010000001">
    <property type="protein sequence ID" value="MBL1095493.1"/>
    <property type="molecule type" value="Genomic_DNA"/>
</dbReference>
<evidence type="ECO:0000313" key="3">
    <source>
        <dbReference type="EMBL" id="MBL1095493.1"/>
    </source>
</evidence>
<feature type="compositionally biased region" description="Gly residues" evidence="1">
    <location>
        <begin position="309"/>
        <end position="353"/>
    </location>
</feature>
<reference evidence="3 4" key="1">
    <citation type="submission" date="2021-01" db="EMBL/GenBank/DDBJ databases">
        <title>WGS of actinomycetes isolated from Thailand.</title>
        <authorList>
            <person name="Thawai C."/>
        </authorList>
    </citation>
    <scope>NUCLEOTIDE SEQUENCE [LARGE SCALE GENOMIC DNA]</scope>
    <source>
        <strain evidence="3 4">CA1R205</strain>
    </source>
</reference>
<dbReference type="RefSeq" id="WP_201870755.1">
    <property type="nucleotide sequence ID" value="NZ_JAERRF010000001.1"/>
</dbReference>
<feature type="compositionally biased region" description="Polar residues" evidence="1">
    <location>
        <begin position="372"/>
        <end position="383"/>
    </location>
</feature>
<protein>
    <submittedName>
        <fullName evidence="3">Uncharacterized protein</fullName>
    </submittedName>
</protein>
<keyword evidence="2" id="KW-0472">Membrane</keyword>
<sequence>MAEDNRYSWLDDSAAERLLRGEPVVGQHGVPVDRHDQSCAEAERLAAVLSAVAEETRLASGPTDGALPLPGEEAAVSAFMAAREKFAEAAEAAMPDSARSGGGLRILRGGRFGARRQLRAGMVAALAGCALSGFAVAAAAGVLPTPFSGGGDPAPSVSIPGGPSSGSGPVRPEISQGGTTSSPGPSGSGDNDASGPSSNGGQGSAAPTEDGKGWGKDNGDKRHPTSSPGSGRHSGPWALDACRRYLAAEYGEGSGLDRRSLYKLKKSAGRSSVHGYCAQLLADNGAQLPRTGSDGNDAGGTDGSADDSGGSGGSGGSDDGGSGGSDDGGSGGSDDGGSGEGDPGGSGQDGGSGSHHSEPPPPTPSAPAETSADGTVTTGSAAQESPAKTADPTAG</sequence>